<dbReference type="Pfam" id="PF00106">
    <property type="entry name" value="adh_short"/>
    <property type="match status" value="1"/>
</dbReference>
<evidence type="ECO:0000256" key="1">
    <source>
        <dbReference type="ARBA" id="ARBA00006484"/>
    </source>
</evidence>
<dbReference type="InterPro" id="IPR002347">
    <property type="entry name" value="SDR_fam"/>
</dbReference>
<dbReference type="Gene3D" id="3.40.50.720">
    <property type="entry name" value="NAD(P)-binding Rossmann-like Domain"/>
    <property type="match status" value="1"/>
</dbReference>
<dbReference type="RefSeq" id="WP_184252818.1">
    <property type="nucleotide sequence ID" value="NZ_JACHIO010000002.1"/>
</dbReference>
<dbReference type="PANTHER" id="PTHR42879">
    <property type="entry name" value="3-OXOACYL-(ACYL-CARRIER-PROTEIN) REDUCTASE"/>
    <property type="match status" value="1"/>
</dbReference>
<dbReference type="InterPro" id="IPR050259">
    <property type="entry name" value="SDR"/>
</dbReference>
<protein>
    <submittedName>
        <fullName evidence="3">3-oxoacyl-[acyl-carrier protein] reductase</fullName>
        <ecNumber evidence="3">1.1.1.100</ecNumber>
    </submittedName>
</protein>
<evidence type="ECO:0000313" key="4">
    <source>
        <dbReference type="Proteomes" id="UP000584867"/>
    </source>
</evidence>
<comment type="similarity">
    <text evidence="1 2">Belongs to the short-chain dehydrogenases/reductases (SDR) family.</text>
</comment>
<name>A0A7W7ZLW1_9BACT</name>
<dbReference type="AlphaFoldDB" id="A0A7W7ZLW1"/>
<dbReference type="EMBL" id="JACHIO010000002">
    <property type="protein sequence ID" value="MBB5062335.1"/>
    <property type="molecule type" value="Genomic_DNA"/>
</dbReference>
<reference evidence="3 4" key="1">
    <citation type="submission" date="2020-08" db="EMBL/GenBank/DDBJ databases">
        <title>Genomic Encyclopedia of Type Strains, Phase IV (KMG-V): Genome sequencing to study the core and pangenomes of soil and plant-associated prokaryotes.</title>
        <authorList>
            <person name="Whitman W."/>
        </authorList>
    </citation>
    <scope>NUCLEOTIDE SEQUENCE [LARGE SCALE GENOMIC DNA]</scope>
    <source>
        <strain evidence="3 4">X5P3</strain>
    </source>
</reference>
<dbReference type="SUPFAM" id="SSF51735">
    <property type="entry name" value="NAD(P)-binding Rossmann-fold domains"/>
    <property type="match status" value="1"/>
</dbReference>
<evidence type="ECO:0000256" key="2">
    <source>
        <dbReference type="RuleBase" id="RU000363"/>
    </source>
</evidence>
<dbReference type="Proteomes" id="UP000584867">
    <property type="component" value="Unassembled WGS sequence"/>
</dbReference>
<organism evidence="3 4">
    <name type="scientific">Granulicella mallensis</name>
    <dbReference type="NCBI Taxonomy" id="940614"/>
    <lineage>
        <taxon>Bacteria</taxon>
        <taxon>Pseudomonadati</taxon>
        <taxon>Acidobacteriota</taxon>
        <taxon>Terriglobia</taxon>
        <taxon>Terriglobales</taxon>
        <taxon>Acidobacteriaceae</taxon>
        <taxon>Granulicella</taxon>
    </lineage>
</organism>
<dbReference type="PANTHER" id="PTHR42879:SF2">
    <property type="entry name" value="3-OXOACYL-[ACYL-CARRIER-PROTEIN] REDUCTASE FABG"/>
    <property type="match status" value="1"/>
</dbReference>
<proteinExistence type="inferred from homology"/>
<dbReference type="InterPro" id="IPR036291">
    <property type="entry name" value="NAD(P)-bd_dom_sf"/>
</dbReference>
<comment type="caution">
    <text evidence="3">The sequence shown here is derived from an EMBL/GenBank/DDBJ whole genome shotgun (WGS) entry which is preliminary data.</text>
</comment>
<dbReference type="PRINTS" id="PR00080">
    <property type="entry name" value="SDRFAMILY"/>
</dbReference>
<dbReference type="GO" id="GO:0004316">
    <property type="term" value="F:3-oxoacyl-[acyl-carrier-protein] reductase (NADPH) activity"/>
    <property type="evidence" value="ECO:0007669"/>
    <property type="project" value="UniProtKB-EC"/>
</dbReference>
<keyword evidence="3" id="KW-0560">Oxidoreductase</keyword>
<accession>A0A7W7ZLW1</accession>
<dbReference type="FunFam" id="3.40.50.720:FF:000084">
    <property type="entry name" value="Short-chain dehydrogenase reductase"/>
    <property type="match status" value="1"/>
</dbReference>
<sequence>MRSSLQGKRAIVTGASSGAGWATVKALAAEGVKVMATARREERLQALQAEVSEAGGHCIYSVGDAGASETASSVVDATMEHFGGVDILINNAGQGNYKSLIDTSLDEYDELMQSNMRSSFLFTRAVVPYFMAQRSGVLVFVSSVAGLAGAANEAVYSASKFAQVGFAQSLDHELRPHGIKVSTLCPGGMKTEFAVGRGRLATDVENSRMMEASDFADSIVFVCMQPANVRLPLLTVRHMG</sequence>
<dbReference type="CDD" id="cd05233">
    <property type="entry name" value="SDR_c"/>
    <property type="match status" value="1"/>
</dbReference>
<dbReference type="PRINTS" id="PR00081">
    <property type="entry name" value="GDHRDH"/>
</dbReference>
<dbReference type="EC" id="1.1.1.100" evidence="3"/>
<gene>
    <name evidence="3" type="ORF">HDF15_000662</name>
</gene>
<evidence type="ECO:0000313" key="3">
    <source>
        <dbReference type="EMBL" id="MBB5062335.1"/>
    </source>
</evidence>